<feature type="non-terminal residue" evidence="2">
    <location>
        <position position="596"/>
    </location>
</feature>
<reference evidence="2 3" key="1">
    <citation type="journal article" date="2016" name="Nat. Commun.">
        <title>Thousands of microbial genomes shed light on interconnected biogeochemical processes in an aquifer system.</title>
        <authorList>
            <person name="Anantharaman K."/>
            <person name="Brown C.T."/>
            <person name="Hug L.A."/>
            <person name="Sharon I."/>
            <person name="Castelle C.J."/>
            <person name="Probst A.J."/>
            <person name="Thomas B.C."/>
            <person name="Singh A."/>
            <person name="Wilkins M.J."/>
            <person name="Karaoz U."/>
            <person name="Brodie E.L."/>
            <person name="Williams K.H."/>
            <person name="Hubbard S.S."/>
            <person name="Banfield J.F."/>
        </authorList>
    </citation>
    <scope>NUCLEOTIDE SEQUENCE [LARGE SCALE GENOMIC DNA]</scope>
</reference>
<accession>A0A1F5YCG6</accession>
<evidence type="ECO:0000313" key="3">
    <source>
        <dbReference type="Proteomes" id="UP000176992"/>
    </source>
</evidence>
<name>A0A1F5YCG6_9BACT</name>
<gene>
    <name evidence="2" type="ORF">A2Z86_00130</name>
</gene>
<dbReference type="InterPro" id="IPR029058">
    <property type="entry name" value="AB_hydrolase_fold"/>
</dbReference>
<comment type="caution">
    <text evidence="2">The sequence shown here is derived from an EMBL/GenBank/DDBJ whole genome shotgun (WGS) entry which is preliminary data.</text>
</comment>
<dbReference type="PANTHER" id="PTHR22946">
    <property type="entry name" value="DIENELACTONE HYDROLASE DOMAIN-CONTAINING PROTEIN-RELATED"/>
    <property type="match status" value="1"/>
</dbReference>
<evidence type="ECO:0000313" key="2">
    <source>
        <dbReference type="EMBL" id="OGF97819.1"/>
    </source>
</evidence>
<evidence type="ECO:0008006" key="4">
    <source>
        <dbReference type="Google" id="ProtNLM"/>
    </source>
</evidence>
<protein>
    <recommendedName>
        <fullName evidence="4">Acetyl xylan esterase domain-containing protein</fullName>
    </recommendedName>
</protein>
<organism evidence="2 3">
    <name type="scientific">Candidatus Glassbacteria bacterium GWA2_58_10</name>
    <dbReference type="NCBI Taxonomy" id="1817865"/>
    <lineage>
        <taxon>Bacteria</taxon>
        <taxon>Candidatus Glassiibacteriota</taxon>
    </lineage>
</organism>
<evidence type="ECO:0000256" key="1">
    <source>
        <dbReference type="SAM" id="SignalP"/>
    </source>
</evidence>
<dbReference type="EMBL" id="MFIV01000207">
    <property type="protein sequence ID" value="OGF97819.1"/>
    <property type="molecule type" value="Genomic_DNA"/>
</dbReference>
<feature type="chain" id="PRO_5009522414" description="Acetyl xylan esterase domain-containing protein" evidence="1">
    <location>
        <begin position="25"/>
        <end position="596"/>
    </location>
</feature>
<dbReference type="AlphaFoldDB" id="A0A1F5YCG6"/>
<dbReference type="Gene3D" id="3.40.50.1820">
    <property type="entry name" value="alpha/beta hydrolase"/>
    <property type="match status" value="2"/>
</dbReference>
<keyword evidence="1" id="KW-0732">Signal</keyword>
<sequence length="596" mass="66556">MNKLRCLLPVLLLAALPAARPVRAWNEYYTELQQYFEQSTIARHDSLFKGIGSVAQWEKERARIKGNLLKMLGLDRTWPAEPPAAQVTNRIERPDYVLECLVLETAPQIYSTANFYIPKGQGSFPLVIYQCGHSPRGIYGNKDAFKHHGAWFASRGIAVLILDSIELGELKVTHHGLYSNYWYDLLSRGYSPLAAELYNARRVIDYLVTRPEVDPERIGATGISGGGVTTFFLAQIDDRIKAAAPVSGECSSVGQVQGRLAVEHCDCMYPVNSYGLLFSEMGALVAPRPFLLCNALADGLFPMPYFKQMVDKMSVIYSLYGAGDKLRTATVPGGHADSEAIRLPVYAFFLKEFLGREEAVTGQGPVDTLKAGDLLCYRSGFPLDERLTRIQHDFMPEAVCNPQPLDPVDRRARRSELAAALKERVFPGMAEPVAAPSAQGGREWTLWQRRLKEVSLSSFGEMKIKGIFSVPEKSETGERLPAVLMIKDAGLGNVWWMDIDRQESYDWGGRAALVIELLDDCTRAIDDSLRHQMKREAMIIGRSFDEMRLQEIRLALAFLRAQPEVDPDKITLVGRSAIGVNALYAGLFDERVERVV</sequence>
<dbReference type="PANTHER" id="PTHR22946:SF8">
    <property type="entry name" value="ACETYL XYLAN ESTERASE DOMAIN-CONTAINING PROTEIN"/>
    <property type="match status" value="1"/>
</dbReference>
<dbReference type="InterPro" id="IPR050261">
    <property type="entry name" value="FrsA_esterase"/>
</dbReference>
<dbReference type="SUPFAM" id="SSF53474">
    <property type="entry name" value="alpha/beta-Hydrolases"/>
    <property type="match status" value="2"/>
</dbReference>
<dbReference type="Proteomes" id="UP000176992">
    <property type="component" value="Unassembled WGS sequence"/>
</dbReference>
<feature type="signal peptide" evidence="1">
    <location>
        <begin position="1"/>
        <end position="24"/>
    </location>
</feature>
<proteinExistence type="predicted"/>